<sequence>MSSKSATGYHLQCSGKAAETAAAHQDKNASIQAYFACFCPFVQRAWISLEYIGAALTTEEARAAGIDYQYVEVDPYKKPQELLDISPKGLVPAFRLSSNRSLHDSIILMHYLSSLTLPDKVNQLLPSDPYWKAKHLLAGQKHAESITPAFYRYLQAQDGDKQVQHGQELISSLESFEKEMHPDGPFFFGKDLSWVDILIAPWAIRFKPVLKHYRGFWPPLVSDQSRRFSRWYEAIQVHPAVQATTSTDDLYTDSYHRYANNIPNLSQVADAINSGRPLP</sequence>
<dbReference type="SUPFAM" id="SSF47616">
    <property type="entry name" value="GST C-terminal domain-like"/>
    <property type="match status" value="1"/>
</dbReference>
<dbReference type="InterPro" id="IPR050983">
    <property type="entry name" value="GST_Omega/HSP26"/>
</dbReference>
<dbReference type="InterPro" id="IPR010987">
    <property type="entry name" value="Glutathione-S-Trfase_C-like"/>
</dbReference>
<dbReference type="GO" id="GO:0004364">
    <property type="term" value="F:glutathione transferase activity"/>
    <property type="evidence" value="ECO:0007669"/>
    <property type="project" value="InterPro"/>
</dbReference>
<organism evidence="3 4">
    <name type="scientific">Naganishia liquefaciens</name>
    <dbReference type="NCBI Taxonomy" id="104408"/>
    <lineage>
        <taxon>Eukaryota</taxon>
        <taxon>Fungi</taxon>
        <taxon>Dikarya</taxon>
        <taxon>Basidiomycota</taxon>
        <taxon>Agaricomycotina</taxon>
        <taxon>Tremellomycetes</taxon>
        <taxon>Filobasidiales</taxon>
        <taxon>Filobasidiaceae</taxon>
        <taxon>Naganishia</taxon>
    </lineage>
</organism>
<comment type="caution">
    <text evidence="3">The sequence shown here is derived from an EMBL/GenBank/DDBJ whole genome shotgun (WGS) entry which is preliminary data.</text>
</comment>
<dbReference type="SFLD" id="SFLDG00358">
    <property type="entry name" value="Main_(cytGST)"/>
    <property type="match status" value="1"/>
</dbReference>
<dbReference type="Pfam" id="PF13417">
    <property type="entry name" value="GST_N_3"/>
    <property type="match status" value="1"/>
</dbReference>
<gene>
    <name evidence="3" type="ORF">NliqN6_0815</name>
</gene>
<dbReference type="AlphaFoldDB" id="A0A8H3YCP9"/>
<keyword evidence="4" id="KW-1185">Reference proteome</keyword>
<dbReference type="GO" id="GO:0005737">
    <property type="term" value="C:cytoplasm"/>
    <property type="evidence" value="ECO:0007669"/>
    <property type="project" value="InterPro"/>
</dbReference>
<name>A0A8H3YCP9_9TREE</name>
<dbReference type="PROSITE" id="PS50405">
    <property type="entry name" value="GST_CTER"/>
    <property type="match status" value="1"/>
</dbReference>
<dbReference type="CDD" id="cd00570">
    <property type="entry name" value="GST_N_family"/>
    <property type="match status" value="1"/>
</dbReference>
<evidence type="ECO:0000313" key="4">
    <source>
        <dbReference type="Proteomes" id="UP000620104"/>
    </source>
</evidence>
<dbReference type="InterPro" id="IPR040079">
    <property type="entry name" value="Glutathione_S-Trfase"/>
</dbReference>
<accession>A0A8H3YCP9</accession>
<dbReference type="InterPro" id="IPR036282">
    <property type="entry name" value="Glutathione-S-Trfase_C_sf"/>
</dbReference>
<evidence type="ECO:0000259" key="2">
    <source>
        <dbReference type="PROSITE" id="PS50405"/>
    </source>
</evidence>
<dbReference type="Gene3D" id="1.20.1050.10">
    <property type="match status" value="1"/>
</dbReference>
<dbReference type="EMBL" id="BLZA01000007">
    <property type="protein sequence ID" value="GHJ84413.1"/>
    <property type="molecule type" value="Genomic_DNA"/>
</dbReference>
<dbReference type="InterPro" id="IPR005442">
    <property type="entry name" value="GST_omega"/>
</dbReference>
<dbReference type="InterPro" id="IPR004045">
    <property type="entry name" value="Glutathione_S-Trfase_N"/>
</dbReference>
<reference evidence="3" key="1">
    <citation type="submission" date="2020-07" db="EMBL/GenBank/DDBJ databases">
        <title>Draft Genome Sequence of a Deep-Sea Yeast, Naganishia (Cryptococcus) liquefaciens strain N6.</title>
        <authorList>
            <person name="Han Y.W."/>
            <person name="Kajitani R."/>
            <person name="Morimoto H."/>
            <person name="Parhat M."/>
            <person name="Tsubouchi H."/>
            <person name="Bakenova O."/>
            <person name="Ogata M."/>
            <person name="Argunhan B."/>
            <person name="Aoki R."/>
            <person name="Kajiwara S."/>
            <person name="Itoh T."/>
            <person name="Iwasaki H."/>
        </authorList>
    </citation>
    <scope>NUCLEOTIDE SEQUENCE</scope>
    <source>
        <strain evidence="3">N6</strain>
    </source>
</reference>
<dbReference type="InterPro" id="IPR036249">
    <property type="entry name" value="Thioredoxin-like_sf"/>
</dbReference>
<dbReference type="PRINTS" id="PR01625">
    <property type="entry name" value="GSTRNSFRASEO"/>
</dbReference>
<dbReference type="Gene3D" id="3.40.30.10">
    <property type="entry name" value="Glutaredoxin"/>
    <property type="match status" value="1"/>
</dbReference>
<dbReference type="Pfam" id="PF13410">
    <property type="entry name" value="GST_C_2"/>
    <property type="match status" value="1"/>
</dbReference>
<dbReference type="GO" id="GO:0045174">
    <property type="term" value="F:glutathione dehydrogenase (ascorbate) activity"/>
    <property type="evidence" value="ECO:0007669"/>
    <property type="project" value="UniProtKB-ARBA"/>
</dbReference>
<dbReference type="Proteomes" id="UP000620104">
    <property type="component" value="Unassembled WGS sequence"/>
</dbReference>
<keyword evidence="1" id="KW-0560">Oxidoreductase</keyword>
<proteinExistence type="predicted"/>
<feature type="domain" description="GST C-terminal" evidence="2">
    <location>
        <begin position="128"/>
        <end position="254"/>
    </location>
</feature>
<dbReference type="SFLD" id="SFLDS00019">
    <property type="entry name" value="Glutathione_Transferase_(cytos"/>
    <property type="match status" value="1"/>
</dbReference>
<dbReference type="OrthoDB" id="4951845at2759"/>
<dbReference type="PANTHER" id="PTHR43968">
    <property type="match status" value="1"/>
</dbReference>
<evidence type="ECO:0000313" key="3">
    <source>
        <dbReference type="EMBL" id="GHJ84413.1"/>
    </source>
</evidence>
<dbReference type="SUPFAM" id="SSF52833">
    <property type="entry name" value="Thioredoxin-like"/>
    <property type="match status" value="1"/>
</dbReference>
<evidence type="ECO:0000256" key="1">
    <source>
        <dbReference type="ARBA" id="ARBA00023002"/>
    </source>
</evidence>
<dbReference type="PANTHER" id="PTHR43968:SF6">
    <property type="entry name" value="GLUTATHIONE S-TRANSFERASE OMEGA"/>
    <property type="match status" value="1"/>
</dbReference>
<protein>
    <recommendedName>
        <fullName evidence="2">GST C-terminal domain-containing protein</fullName>
    </recommendedName>
</protein>